<sequence length="702" mass="78722">MRLLHIDSFQSVGTPPDTSATFAPAAPFSSPTASFNTELEIDIVEFQRDIPPYAILSHTWVDEEVSFQDIQHPEVAQVKKGYTKIIRACHLARQQKLHYIWIDSCCINKDSSAELSEALNSMYRYYADSAVCYVYLSDVLSDDPRKVNSMFRSCKWFTRGWTLQELLAPSELVFYDSNWKKIGTKLSLHDIITSRTGIPAKVLFGDYSDISIARKMSWAARRQTTRPEDRAYSLMGIFRVSMPVIYGEGLTNAFMHLQREIILSSDDRSIFAWVATLSDSDLDSRGLLARSPFDFRWSRNVGMSGPIVGKDSSFSMTNSGLHIHLPVKDIPSDDGEDFLASLNCRDESSLQQIALYLCKDVHGTYVRCRADCLKLQSGPLPSIEDVREMNVKGGPTNFSGKELRLDVRYSLPSKDWSCIQWFYRDSAWIESSAHSTILTNHDQVLLNVECDDYGFAVVTQISGDTLLTNLVMDLDSSQDPRNGFLESGSLNSRNNRRSVGMYSPGSSVRSNSAGSIHLSPYSRTVAHAHSQSVPMSAAPSSGVHSRVPLSYFRGCRSNTGSVIKDLPGGGLVYMTIHKTSHKPNWKIEIHVSVEKSLVQRELDPPSLGFMVQIKSKLNFCVKEVIPSDLFQEFEDHRFQESYISIEPDINNSNAFRIIVLECSDPCTAPFRFAVKLGIHESKAWAELVYDVGDSESAESISK</sequence>
<dbReference type="PANTHER" id="PTHR10622:SF10">
    <property type="entry name" value="HET DOMAIN-CONTAINING PROTEIN"/>
    <property type="match status" value="1"/>
</dbReference>
<dbReference type="Pfam" id="PF06985">
    <property type="entry name" value="HET"/>
    <property type="match status" value="1"/>
</dbReference>
<proteinExistence type="predicted"/>
<feature type="domain" description="Heterokaryon incompatibility" evidence="2">
    <location>
        <begin position="53"/>
        <end position="143"/>
    </location>
</feature>
<comment type="caution">
    <text evidence="3">The sequence shown here is derived from an EMBL/GenBank/DDBJ whole genome shotgun (WGS) entry which is preliminary data.</text>
</comment>
<dbReference type="PANTHER" id="PTHR10622">
    <property type="entry name" value="HET DOMAIN-CONTAINING PROTEIN"/>
    <property type="match status" value="1"/>
</dbReference>
<dbReference type="EMBL" id="JBANRG010000003">
    <property type="protein sequence ID" value="KAK7468914.1"/>
    <property type="molecule type" value="Genomic_DNA"/>
</dbReference>
<feature type="compositionally biased region" description="Polar residues" evidence="1">
    <location>
        <begin position="504"/>
        <end position="513"/>
    </location>
</feature>
<organism evidence="3 4">
    <name type="scientific">Marasmiellus scandens</name>
    <dbReference type="NCBI Taxonomy" id="2682957"/>
    <lineage>
        <taxon>Eukaryota</taxon>
        <taxon>Fungi</taxon>
        <taxon>Dikarya</taxon>
        <taxon>Basidiomycota</taxon>
        <taxon>Agaricomycotina</taxon>
        <taxon>Agaricomycetes</taxon>
        <taxon>Agaricomycetidae</taxon>
        <taxon>Agaricales</taxon>
        <taxon>Marasmiineae</taxon>
        <taxon>Omphalotaceae</taxon>
        <taxon>Marasmiellus</taxon>
    </lineage>
</organism>
<evidence type="ECO:0000313" key="4">
    <source>
        <dbReference type="Proteomes" id="UP001498398"/>
    </source>
</evidence>
<evidence type="ECO:0000313" key="3">
    <source>
        <dbReference type="EMBL" id="KAK7468914.1"/>
    </source>
</evidence>
<dbReference type="InterPro" id="IPR010730">
    <property type="entry name" value="HET"/>
</dbReference>
<dbReference type="Proteomes" id="UP001498398">
    <property type="component" value="Unassembled WGS sequence"/>
</dbReference>
<reference evidence="3 4" key="1">
    <citation type="submission" date="2024-01" db="EMBL/GenBank/DDBJ databases">
        <title>A draft genome for the cacao thread blight pathogen Marasmiellus scandens.</title>
        <authorList>
            <person name="Baruah I.K."/>
            <person name="Leung J."/>
            <person name="Bukari Y."/>
            <person name="Amoako-Attah I."/>
            <person name="Meinhardt L.W."/>
            <person name="Bailey B.A."/>
            <person name="Cohen S.P."/>
        </authorList>
    </citation>
    <scope>NUCLEOTIDE SEQUENCE [LARGE SCALE GENOMIC DNA]</scope>
    <source>
        <strain evidence="3 4">GH-19</strain>
    </source>
</reference>
<feature type="region of interest" description="Disordered" evidence="1">
    <location>
        <begin position="482"/>
        <end position="513"/>
    </location>
</feature>
<keyword evidence="4" id="KW-1185">Reference proteome</keyword>
<accession>A0ABR1JX36</accession>
<gene>
    <name evidence="3" type="ORF">VKT23_003411</name>
</gene>
<evidence type="ECO:0000259" key="2">
    <source>
        <dbReference type="Pfam" id="PF06985"/>
    </source>
</evidence>
<name>A0ABR1JX36_9AGAR</name>
<evidence type="ECO:0000256" key="1">
    <source>
        <dbReference type="SAM" id="MobiDB-lite"/>
    </source>
</evidence>
<protein>
    <recommendedName>
        <fullName evidence="2">Heterokaryon incompatibility domain-containing protein</fullName>
    </recommendedName>
</protein>